<dbReference type="EMBL" id="AUZM01000107">
    <property type="protein sequence ID" value="ERT04295.1"/>
    <property type="molecule type" value="Genomic_DNA"/>
</dbReference>
<comment type="caution">
    <text evidence="1">The sequence shown here is derived from an EMBL/GenBank/DDBJ whole genome shotgun (WGS) entry which is preliminary data.</text>
</comment>
<evidence type="ECO:0000313" key="1">
    <source>
        <dbReference type="EMBL" id="ERT04295.1"/>
    </source>
</evidence>
<gene>
    <name evidence="1" type="ORF">M595_5765</name>
</gene>
<keyword evidence="2" id="KW-1185">Reference proteome</keyword>
<name>U7QB74_9CYAN</name>
<evidence type="ECO:0000313" key="2">
    <source>
        <dbReference type="Proteomes" id="UP000017127"/>
    </source>
</evidence>
<sequence length="48" mass="5575">MKIKHISQFPYGSNTREGLLFFPDGKVLTKDTQSSFKAQQVCWKLLEK</sequence>
<protein>
    <submittedName>
        <fullName evidence="1">Uncharacterized protein</fullName>
    </submittedName>
</protein>
<dbReference type="RefSeq" id="WP_023069427.1">
    <property type="nucleotide sequence ID" value="NZ_AUZM01000107.1"/>
</dbReference>
<reference evidence="1 2" key="1">
    <citation type="journal article" date="2013" name="Front. Microbiol.">
        <title>Comparative genomic analyses of the cyanobacterium, Lyngbya aestuarii BL J, a powerful hydrogen producer.</title>
        <authorList>
            <person name="Kothari A."/>
            <person name="Vaughn M."/>
            <person name="Garcia-Pichel F."/>
        </authorList>
    </citation>
    <scope>NUCLEOTIDE SEQUENCE [LARGE SCALE GENOMIC DNA]</scope>
    <source>
        <strain evidence="1 2">BL J</strain>
    </source>
</reference>
<accession>U7QB74</accession>
<organism evidence="1 2">
    <name type="scientific">Lyngbya aestuarii BL J</name>
    <dbReference type="NCBI Taxonomy" id="1348334"/>
    <lineage>
        <taxon>Bacteria</taxon>
        <taxon>Bacillati</taxon>
        <taxon>Cyanobacteriota</taxon>
        <taxon>Cyanophyceae</taxon>
        <taxon>Oscillatoriophycideae</taxon>
        <taxon>Oscillatoriales</taxon>
        <taxon>Microcoleaceae</taxon>
        <taxon>Lyngbya</taxon>
    </lineage>
</organism>
<proteinExistence type="predicted"/>
<dbReference type="Proteomes" id="UP000017127">
    <property type="component" value="Unassembled WGS sequence"/>
</dbReference>
<dbReference type="AlphaFoldDB" id="U7QB74"/>